<name>A0A370DEQ9_9GAMM</name>
<dbReference type="PANTHER" id="PTHR24220">
    <property type="entry name" value="IMPORT ATP-BINDING PROTEIN"/>
    <property type="match status" value="1"/>
</dbReference>
<dbReference type="GO" id="GO:0005524">
    <property type="term" value="F:ATP binding"/>
    <property type="evidence" value="ECO:0007669"/>
    <property type="project" value="UniProtKB-KW"/>
</dbReference>
<organism evidence="7 8">
    <name type="scientific">endosymbiont of Escarpia spicata</name>
    <dbReference type="NCBI Taxonomy" id="2200908"/>
    <lineage>
        <taxon>Bacteria</taxon>
        <taxon>Pseudomonadati</taxon>
        <taxon>Pseudomonadota</taxon>
        <taxon>Gammaproteobacteria</taxon>
        <taxon>sulfur-oxidizing symbionts</taxon>
    </lineage>
</organism>
<reference evidence="7 8" key="1">
    <citation type="journal article" date="2018" name="ISME J.">
        <title>Endosymbiont genomes yield clues of tubeworm success.</title>
        <authorList>
            <person name="Li Y."/>
            <person name="Liles M.R."/>
            <person name="Halanych K.M."/>
        </authorList>
    </citation>
    <scope>NUCLEOTIDE SEQUENCE [LARGE SCALE GENOMIC DNA]</scope>
    <source>
        <strain evidence="7">A1462</strain>
    </source>
</reference>
<dbReference type="AlphaFoldDB" id="A0A370DEQ9"/>
<keyword evidence="2" id="KW-0547">Nucleotide-binding</keyword>
<dbReference type="InterPro" id="IPR015854">
    <property type="entry name" value="ABC_transpr_LolD-like"/>
</dbReference>
<evidence type="ECO:0000256" key="3">
    <source>
        <dbReference type="ARBA" id="ARBA00022840"/>
    </source>
</evidence>
<evidence type="ECO:0000256" key="4">
    <source>
        <dbReference type="ARBA" id="ARBA00038388"/>
    </source>
</evidence>
<dbReference type="GO" id="GO:0005886">
    <property type="term" value="C:plasma membrane"/>
    <property type="evidence" value="ECO:0007669"/>
    <property type="project" value="TreeGrafter"/>
</dbReference>
<gene>
    <name evidence="7" type="ORF">DIZ78_14490</name>
</gene>
<comment type="caution">
    <text evidence="7">The sequence shown here is derived from an EMBL/GenBank/DDBJ whole genome shotgun (WGS) entry which is preliminary data.</text>
</comment>
<protein>
    <submittedName>
        <fullName evidence="7">Lipoprotein ABC transporter ATP-binding protein</fullName>
    </submittedName>
</protein>
<evidence type="ECO:0000313" key="7">
    <source>
        <dbReference type="EMBL" id="RDH83392.1"/>
    </source>
</evidence>
<evidence type="ECO:0000259" key="6">
    <source>
        <dbReference type="PROSITE" id="PS50893"/>
    </source>
</evidence>
<dbReference type="InterPro" id="IPR017871">
    <property type="entry name" value="ABC_transporter-like_CS"/>
</dbReference>
<dbReference type="SUPFAM" id="SSF52540">
    <property type="entry name" value="P-loop containing nucleoside triphosphate hydrolases"/>
    <property type="match status" value="1"/>
</dbReference>
<keyword evidence="1" id="KW-0813">Transport</keyword>
<keyword evidence="3 7" id="KW-0067">ATP-binding</keyword>
<dbReference type="GO" id="GO:1902495">
    <property type="term" value="C:transmembrane transporter complex"/>
    <property type="evidence" value="ECO:0007669"/>
    <property type="project" value="UniProtKB-ARBA"/>
</dbReference>
<dbReference type="FunFam" id="3.40.50.300:FF:000032">
    <property type="entry name" value="Export ABC transporter ATP-binding protein"/>
    <property type="match status" value="1"/>
</dbReference>
<proteinExistence type="inferred from homology"/>
<feature type="domain" description="ABC transporter" evidence="6">
    <location>
        <begin position="10"/>
        <end position="249"/>
    </location>
</feature>
<dbReference type="PROSITE" id="PS50893">
    <property type="entry name" value="ABC_TRANSPORTER_2"/>
    <property type="match status" value="1"/>
</dbReference>
<keyword evidence="7" id="KW-0449">Lipoprotein</keyword>
<dbReference type="SMART" id="SM00382">
    <property type="entry name" value="AAA"/>
    <property type="match status" value="1"/>
</dbReference>
<dbReference type="PANTHER" id="PTHR24220:SF86">
    <property type="entry name" value="ABC TRANSPORTER ABCH.1"/>
    <property type="match status" value="1"/>
</dbReference>
<dbReference type="CDD" id="cd03255">
    <property type="entry name" value="ABC_MJ0796_LolCDE_FtsE"/>
    <property type="match status" value="1"/>
</dbReference>
<dbReference type="PROSITE" id="PS00211">
    <property type="entry name" value="ABC_TRANSPORTER_1"/>
    <property type="match status" value="1"/>
</dbReference>
<sequence>MQPDNSSAIITVKKLHKCYWVGSMPFPALNGVNLSIDRGEFAVLAGRSGSGKSTLLNVIGALESADNGEVIVNGENILGMNHTERTLFRLHNIGFVFQSFNLIRVLSARENIAYVCQLQGMDKKESEGIADHWLNEVDMGHLGYRRPDQLSGGQQQRVAVARALATNPKIVLADEPTANLDTQTGQRLMCLLQQLNDKFGTTFLISSHDPDVKNAARRLIKLADGQVVRKWEKIPPAPPPISKACPIKNLPLAGRIRQFLRKKRKRPSKTGEKGPTPRRS</sequence>
<dbReference type="Gene3D" id="3.40.50.300">
    <property type="entry name" value="P-loop containing nucleotide triphosphate hydrolases"/>
    <property type="match status" value="1"/>
</dbReference>
<comment type="similarity">
    <text evidence="4">Belongs to the ABC transporter superfamily. Macrolide exporter (TC 3.A.1.122) family.</text>
</comment>
<dbReference type="GO" id="GO:0016887">
    <property type="term" value="F:ATP hydrolysis activity"/>
    <property type="evidence" value="ECO:0007669"/>
    <property type="project" value="InterPro"/>
</dbReference>
<dbReference type="GO" id="GO:0022857">
    <property type="term" value="F:transmembrane transporter activity"/>
    <property type="evidence" value="ECO:0007669"/>
    <property type="project" value="TreeGrafter"/>
</dbReference>
<dbReference type="InterPro" id="IPR017911">
    <property type="entry name" value="MacB-like_ATP-bd"/>
</dbReference>
<dbReference type="InterPro" id="IPR003593">
    <property type="entry name" value="AAA+_ATPase"/>
</dbReference>
<feature type="region of interest" description="Disordered" evidence="5">
    <location>
        <begin position="260"/>
        <end position="280"/>
    </location>
</feature>
<accession>A0A370DEQ9</accession>
<dbReference type="EMBL" id="QFXE01000020">
    <property type="protein sequence ID" value="RDH83392.1"/>
    <property type="molecule type" value="Genomic_DNA"/>
</dbReference>
<dbReference type="InterPro" id="IPR003439">
    <property type="entry name" value="ABC_transporter-like_ATP-bd"/>
</dbReference>
<evidence type="ECO:0000256" key="1">
    <source>
        <dbReference type="ARBA" id="ARBA00022448"/>
    </source>
</evidence>
<evidence type="ECO:0000256" key="2">
    <source>
        <dbReference type="ARBA" id="ARBA00022741"/>
    </source>
</evidence>
<keyword evidence="8" id="KW-1185">Reference proteome</keyword>
<dbReference type="Pfam" id="PF00005">
    <property type="entry name" value="ABC_tran"/>
    <property type="match status" value="1"/>
</dbReference>
<dbReference type="InterPro" id="IPR027417">
    <property type="entry name" value="P-loop_NTPase"/>
</dbReference>
<evidence type="ECO:0000313" key="8">
    <source>
        <dbReference type="Proteomes" id="UP000254771"/>
    </source>
</evidence>
<dbReference type="Proteomes" id="UP000254771">
    <property type="component" value="Unassembled WGS sequence"/>
</dbReference>
<evidence type="ECO:0000256" key="5">
    <source>
        <dbReference type="SAM" id="MobiDB-lite"/>
    </source>
</evidence>